<feature type="region of interest" description="Disordered" evidence="1">
    <location>
        <begin position="1813"/>
        <end position="1898"/>
    </location>
</feature>
<dbReference type="OrthoDB" id="2021138at2759"/>
<feature type="region of interest" description="Disordered" evidence="1">
    <location>
        <begin position="1140"/>
        <end position="1166"/>
    </location>
</feature>
<proteinExistence type="predicted"/>
<dbReference type="STRING" id="3068.D8UKB3"/>
<dbReference type="GO" id="GO:0035556">
    <property type="term" value="P:intracellular signal transduction"/>
    <property type="evidence" value="ECO:0007669"/>
    <property type="project" value="InterPro"/>
</dbReference>
<feature type="region of interest" description="Disordered" evidence="1">
    <location>
        <begin position="384"/>
        <end position="409"/>
    </location>
</feature>
<dbReference type="PROSITE" id="PS50125">
    <property type="entry name" value="GUANYLATE_CYCLASE_2"/>
    <property type="match status" value="1"/>
</dbReference>
<evidence type="ECO:0000313" key="4">
    <source>
        <dbReference type="Proteomes" id="UP000001058"/>
    </source>
</evidence>
<feature type="compositionally biased region" description="Acidic residues" evidence="1">
    <location>
        <begin position="1818"/>
        <end position="1831"/>
    </location>
</feature>
<reference evidence="3 4" key="1">
    <citation type="journal article" date="2010" name="Science">
        <title>Genomic analysis of organismal complexity in the multicellular green alga Volvox carteri.</title>
        <authorList>
            <person name="Prochnik S.E."/>
            <person name="Umen J."/>
            <person name="Nedelcu A.M."/>
            <person name="Hallmann A."/>
            <person name="Miller S.M."/>
            <person name="Nishii I."/>
            <person name="Ferris P."/>
            <person name="Kuo A."/>
            <person name="Mitros T."/>
            <person name="Fritz-Laylin L.K."/>
            <person name="Hellsten U."/>
            <person name="Chapman J."/>
            <person name="Simakov O."/>
            <person name="Rensing S.A."/>
            <person name="Terry A."/>
            <person name="Pangilinan J."/>
            <person name="Kapitonov V."/>
            <person name="Jurka J."/>
            <person name="Salamov A."/>
            <person name="Shapiro H."/>
            <person name="Schmutz J."/>
            <person name="Grimwood J."/>
            <person name="Lindquist E."/>
            <person name="Lucas S."/>
            <person name="Grigoriev I.V."/>
            <person name="Schmitt R."/>
            <person name="Kirk D."/>
            <person name="Rokhsar D.S."/>
        </authorList>
    </citation>
    <scope>NUCLEOTIDE SEQUENCE [LARGE SCALE GENOMIC DNA]</scope>
    <source>
        <strain evidence="4">f. Nagariensis / Eve</strain>
    </source>
</reference>
<feature type="region of interest" description="Disordered" evidence="1">
    <location>
        <begin position="608"/>
        <end position="649"/>
    </location>
</feature>
<feature type="region of interest" description="Disordered" evidence="1">
    <location>
        <begin position="1325"/>
        <end position="1420"/>
    </location>
</feature>
<dbReference type="SUPFAM" id="SSF55073">
    <property type="entry name" value="Nucleotide cyclase"/>
    <property type="match status" value="2"/>
</dbReference>
<protein>
    <recommendedName>
        <fullName evidence="2">Guanylate cyclase domain-containing protein</fullName>
    </recommendedName>
</protein>
<feature type="compositionally biased region" description="Gly residues" evidence="1">
    <location>
        <begin position="1716"/>
        <end position="1729"/>
    </location>
</feature>
<gene>
    <name evidence="3" type="ORF">VOLCADRAFT_100489</name>
</gene>
<feature type="compositionally biased region" description="Polar residues" evidence="1">
    <location>
        <begin position="1326"/>
        <end position="1335"/>
    </location>
</feature>
<feature type="compositionally biased region" description="Polar residues" evidence="1">
    <location>
        <begin position="281"/>
        <end position="291"/>
    </location>
</feature>
<dbReference type="RefSeq" id="XP_002959105.1">
    <property type="nucleotide sequence ID" value="XM_002959059.1"/>
</dbReference>
<feature type="compositionally biased region" description="Polar residues" evidence="1">
    <location>
        <begin position="1989"/>
        <end position="2006"/>
    </location>
</feature>
<feature type="region of interest" description="Disordered" evidence="1">
    <location>
        <begin position="2046"/>
        <end position="2067"/>
    </location>
</feature>
<feature type="compositionally biased region" description="Low complexity" evidence="1">
    <location>
        <begin position="1370"/>
        <end position="1397"/>
    </location>
</feature>
<dbReference type="InterPro" id="IPR029787">
    <property type="entry name" value="Nucleotide_cyclase"/>
</dbReference>
<dbReference type="EMBL" id="GL378442">
    <property type="protein sequence ID" value="EFJ39833.1"/>
    <property type="molecule type" value="Genomic_DNA"/>
</dbReference>
<dbReference type="eggNOG" id="KOG0618">
    <property type="taxonomic scope" value="Eukaryota"/>
</dbReference>
<dbReference type="Proteomes" id="UP000001058">
    <property type="component" value="Unassembled WGS sequence"/>
</dbReference>
<feature type="region of interest" description="Disordered" evidence="1">
    <location>
        <begin position="250"/>
        <end position="291"/>
    </location>
</feature>
<feature type="compositionally biased region" description="Polar residues" evidence="1">
    <location>
        <begin position="631"/>
        <end position="641"/>
    </location>
</feature>
<feature type="region of interest" description="Disordered" evidence="1">
    <location>
        <begin position="1624"/>
        <end position="1647"/>
    </location>
</feature>
<dbReference type="InterPro" id="IPR001054">
    <property type="entry name" value="A/G_cyclase"/>
</dbReference>
<feature type="region of interest" description="Disordered" evidence="1">
    <location>
        <begin position="904"/>
        <end position="927"/>
    </location>
</feature>
<accession>D8UKB3</accession>
<dbReference type="SMART" id="SM00044">
    <property type="entry name" value="CYCc"/>
    <property type="match status" value="1"/>
</dbReference>
<feature type="region of interest" description="Disordered" evidence="1">
    <location>
        <begin position="1963"/>
        <end position="2034"/>
    </location>
</feature>
<feature type="compositionally biased region" description="Gly residues" evidence="1">
    <location>
        <begin position="1744"/>
        <end position="1754"/>
    </location>
</feature>
<dbReference type="KEGG" id="vcn:VOLCADRAFT_100489"/>
<organism evidence="4">
    <name type="scientific">Volvox carteri f. nagariensis</name>
    <dbReference type="NCBI Taxonomy" id="3068"/>
    <lineage>
        <taxon>Eukaryota</taxon>
        <taxon>Viridiplantae</taxon>
        <taxon>Chlorophyta</taxon>
        <taxon>core chlorophytes</taxon>
        <taxon>Chlorophyceae</taxon>
        <taxon>CS clade</taxon>
        <taxon>Chlamydomonadales</taxon>
        <taxon>Volvocaceae</taxon>
        <taxon>Volvox</taxon>
    </lineage>
</organism>
<evidence type="ECO:0000259" key="2">
    <source>
        <dbReference type="PROSITE" id="PS50125"/>
    </source>
</evidence>
<dbReference type="InParanoid" id="D8UKB3"/>
<dbReference type="GO" id="GO:0009190">
    <property type="term" value="P:cyclic nucleotide biosynthetic process"/>
    <property type="evidence" value="ECO:0007669"/>
    <property type="project" value="InterPro"/>
</dbReference>
<sequence length="2575" mass="255388">MSFVSCIVYCSNVRSQVTTEGDAFLVAFHDPVDAVRWALLLQSALLKLDWPPLLLEHPLCRPRPLVPVAAAPPTAAPAGGAGGAAASSSAPLLVLFKGLSVRMGIATGVPSSVREHPVTRRMQYTGAVLRLATGIAELGSGGQILVEPMTFKGIHNKIEELDVVEAEAIRIIIATLVLPAPTNPPCSIKFDGYFTMLDGYFDYVWRVAVFPLFRTSLCADKANSKTSHVSGTHLAATTLATEDDPFTNWTDSSRQLLSGGGVPNDASSHHHQNSRVRPSLSRHTSISSRQQLPLKSLSRLSLGQSAGAGLAAHDAAAAGGGGGGGGGRGHMFRRASWARLAVPTAAATAASALPTLPPRSFVQTALGSSLPAHLSRAAYMPHIQTPPQPSLSQHAAGGGGGGPSRNYHPSKFHVGAGVSDVNGIVIGGGGGGGGGYLPSVSNYGSSMFLTSFGSPATGALAGPHAHAAGGGGSIPPLGVLSSARGSGDWFGVNHALLGYASNNGTPTVLQSLYGSNTSRASRPLTPFGATVCDWCGGKPDLAALLGSRASVESVSAAAAAAAAAAPPGGSFLVGMPSTALVSQMVSPPRSNLQGLFLRTITAGIISESATNTTPSNSDKRSNGFVLPNDMGQEQCSHNSTDPAAAANAAATTLPAPEPAAPAPLPEATSKALAGFAAAAAAAAVGGGGGGSGEALLHAPLAAFMASNTSSDRLAVELAAVTLQGGLFGGGGILNTAAIGSAANAEGHQARIGGEPAGSRRLAGSSNGIAFFHGSSGGVGSYNLFDRQGKLPSATYNLHASPGPIAEATETPPCVPASYGVVVSTGTASASASAENYADEDETLLDILMSTAGSSAPGRHVSVKQAPRILPYTSSSSSSRYIAAAALAGSAGMATVSLPDAGVQPPAGQVGAGASPLPGLGPPPSPGTSPMQTIDFQSVASSLAPRRIDGGAADAAVSMYGDPGGCGDGRAAAGTATSHTRRGCTAAAAATATAGSESFSFVPVVQKLAGSHKAYPMAVKHCEDFSMGVGVGGGGWDGGGGLATSLAALPPQPAVPLGRPSAPRHAAATTVPRGVRKSTSFIMPAAAAAAVPPVTLPTSYVGSYSRTAAIAAAAAASGSGGGGQSLPRNFGWHTSYMVRTPAQHDTTSPRQHREPQAMDPRLPAPPAPPPVPWTLAATTATSSAEPMYGNLRHSTSERRQQLRRVGDVPPSALGLTAALGGGRAADGAAGMCAGGEAGGGAGGGGGGMGAAMDFATPAWPCDLTSSGSQRREPDVSLRAAFPHTHAHMQPYPQPQPAHHRHHNHLYQHLQAHFQAHLPAATSPHRLASSNIASGNTSPVVAPPPPSYSRSSAGNNADHDGPGAAAGGSAGGSRSRSAPDDAIAVTSTASDAATGTGAIEDSPAANEGRFMSSPRPPAVQARSLQQHCMLPSGGCSLTGLSAALAAAGWSTELGSVAGRRVGGPLGSVAGSIASRAYESVTLALPAGPGSTTAGCGSSGIAGGLGMTGWLSVAQLAGHLMLGSMKGRGGSDAGSAATEAHLQSGVGVAMVATAASTPAEAPDVTGPPAATAAAASLPPLFGGFAGTTAISAAAAAAAAANGGGSGTACGAGAPGAAAAAASAAAAAGPGGAGRQAGPPPRPPRTAAQPGVNAASAIGSGFAGMNHWRSAHGNQSAADLDGLAGSTAAWAHPRGGGFGAVPTHGPHVSYPASDMGGGISGGGTVNRGGGGGASSSHASLPLFWQEPHGGGGGGGGAASGPSPLPPPPPPVAAPAASALLSPVRNSREGFMLMLRSAMAMEITGSCANMTAKEARDLANNEDLPEGGEEEAEGVETGDVSGTRSLSTLEPVYGKGEEDSATVQPHRESATQGGIGTHPGNGTLRTFVPMSGQTTSQEHPTDSHGVSILAAVQRVSTRRLSHVRRPSIVEGRASGGLSLFRRPRLMQTHGTSGQMAWERSASVSSRRLLSASSLAEPDVQPPRSEGAEPLPSGGDNNTAPAPTAVSSTSTIVLAPAAARDTDSGPRIHGSGSIRGSEFVGVHARRRSAIDVPTSTAVPSEQEPSHHQPAPLHHDRSFAGVRQRNIASHALLVIDMGVHRLQLPALGPAYGDVYDGVQVIQLLPAHLKHRAAYHPPLKSQAQLAPGFFDAPGAAQPPSFPRLSLMFIQPAGYSAVANANLEVAERSGAVFCAAVRELLQMYGVYECQEYECTFMVACNNPRMAAEAGLALQEWLLQGLPCQGASVPRGFRAKVGIFTGVPLSVVPHATTGRADYFGAIVNRAARLMAGAKAGQVLMDKTAALEVLREWRQAAADAAAAVTAAAASTLAATAPALAAVNSVPTLAGGRTASGSSLPVARVAQQTAMEPGPVLGPSLGPVLGPSLGPVLGPAGPLSPLRTTLGTTTRPTAAAATSSIGCGNSDGECGGLAYERYLSALAAGALATTARAMVSLSVVQVVDLGIFQLKGLPEGQAVVSVQLKATSSSPAATAAAPTSASAIAAGGGGTAGRGVVEGEAAAGDGAGAGEGFTGGERTTETCGNRGGGAAAGLGKKAVLLAAGQGLLDEVLVALPAFLPLGSCAVV</sequence>
<dbReference type="Pfam" id="PF00211">
    <property type="entry name" value="Guanylate_cyc"/>
    <property type="match status" value="1"/>
</dbReference>
<feature type="region of interest" description="Disordered" evidence="1">
    <location>
        <begin position="1716"/>
        <end position="1771"/>
    </location>
</feature>
<evidence type="ECO:0000313" key="3">
    <source>
        <dbReference type="EMBL" id="EFJ39833.1"/>
    </source>
</evidence>
<feature type="compositionally biased region" description="Pro residues" evidence="1">
    <location>
        <begin position="1758"/>
        <end position="1768"/>
    </location>
</feature>
<evidence type="ECO:0000256" key="1">
    <source>
        <dbReference type="SAM" id="MobiDB-lite"/>
    </source>
</evidence>
<feature type="domain" description="Guanylate cyclase" evidence="2">
    <location>
        <begin position="2157"/>
        <end position="2280"/>
    </location>
</feature>
<keyword evidence="4" id="KW-1185">Reference proteome</keyword>
<dbReference type="Gene3D" id="3.30.70.1230">
    <property type="entry name" value="Nucleotide cyclase"/>
    <property type="match status" value="2"/>
</dbReference>
<name>D8UKB3_VOLCA</name>
<dbReference type="GeneID" id="9625920"/>